<evidence type="ECO:0000259" key="4">
    <source>
        <dbReference type="PROSITE" id="PS51635"/>
    </source>
</evidence>
<evidence type="ECO:0000313" key="6">
    <source>
        <dbReference type="Proteomes" id="UP001551658"/>
    </source>
</evidence>
<keyword evidence="2" id="KW-0378">Hydrolase</keyword>
<dbReference type="Pfam" id="PF01734">
    <property type="entry name" value="Patatin"/>
    <property type="match status" value="1"/>
</dbReference>
<keyword evidence="2" id="KW-0442">Lipid degradation</keyword>
<feature type="region of interest" description="Disordered" evidence="3">
    <location>
        <begin position="306"/>
        <end position="325"/>
    </location>
</feature>
<dbReference type="PROSITE" id="PS51635">
    <property type="entry name" value="PNPLA"/>
    <property type="match status" value="1"/>
</dbReference>
<dbReference type="SUPFAM" id="SSF52151">
    <property type="entry name" value="FabD/lysophospholipase-like"/>
    <property type="match status" value="1"/>
</dbReference>
<name>A0ABV3F318_9NOCA</name>
<feature type="domain" description="PNPLA" evidence="4">
    <location>
        <begin position="7"/>
        <end position="207"/>
    </location>
</feature>
<dbReference type="Proteomes" id="UP001551658">
    <property type="component" value="Unassembled WGS sequence"/>
</dbReference>
<dbReference type="InterPro" id="IPR002641">
    <property type="entry name" value="PNPLA_dom"/>
</dbReference>
<dbReference type="RefSeq" id="WP_357973778.1">
    <property type="nucleotide sequence ID" value="NZ_JBFAIH010000002.1"/>
</dbReference>
<evidence type="ECO:0000256" key="3">
    <source>
        <dbReference type="SAM" id="MobiDB-lite"/>
    </source>
</evidence>
<gene>
    <name evidence="5" type="ORF">AB0H72_04820</name>
</gene>
<reference evidence="5 6" key="1">
    <citation type="submission" date="2024-06" db="EMBL/GenBank/DDBJ databases">
        <title>The Natural Products Discovery Center: Release of the First 8490 Sequenced Strains for Exploring Actinobacteria Biosynthetic Diversity.</title>
        <authorList>
            <person name="Kalkreuter E."/>
            <person name="Kautsar S.A."/>
            <person name="Yang D."/>
            <person name="Bader C.D."/>
            <person name="Teijaro C.N."/>
            <person name="Fluegel L."/>
            <person name="Davis C.M."/>
            <person name="Simpson J.R."/>
            <person name="Lauterbach L."/>
            <person name="Steele A.D."/>
            <person name="Gui C."/>
            <person name="Meng S."/>
            <person name="Li G."/>
            <person name="Viehrig K."/>
            <person name="Ye F."/>
            <person name="Su P."/>
            <person name="Kiefer A.F."/>
            <person name="Nichols A."/>
            <person name="Cepeda A.J."/>
            <person name="Yan W."/>
            <person name="Fan B."/>
            <person name="Jiang Y."/>
            <person name="Adhikari A."/>
            <person name="Zheng C.-J."/>
            <person name="Schuster L."/>
            <person name="Cowan T.M."/>
            <person name="Smanski M.J."/>
            <person name="Chevrette M.G."/>
            <person name="De Carvalho L.P.S."/>
            <person name="Shen B."/>
        </authorList>
    </citation>
    <scope>NUCLEOTIDE SEQUENCE [LARGE SCALE GENOMIC DNA]</scope>
    <source>
        <strain evidence="5 6">NPDC050671</strain>
    </source>
</reference>
<feature type="short sequence motif" description="GXSXG" evidence="2">
    <location>
        <begin position="42"/>
        <end position="46"/>
    </location>
</feature>
<comment type="caution">
    <text evidence="2">Lacks conserved residue(s) required for the propagation of feature annotation.</text>
</comment>
<keyword evidence="6" id="KW-1185">Reference proteome</keyword>
<evidence type="ECO:0000256" key="2">
    <source>
        <dbReference type="PROSITE-ProRule" id="PRU01161"/>
    </source>
</evidence>
<keyword evidence="1 2" id="KW-0443">Lipid metabolism</keyword>
<comment type="caution">
    <text evidence="5">The sequence shown here is derived from an EMBL/GenBank/DDBJ whole genome shotgun (WGS) entry which is preliminary data.</text>
</comment>
<dbReference type="InterPro" id="IPR016035">
    <property type="entry name" value="Acyl_Trfase/lysoPLipase"/>
</dbReference>
<organism evidence="5 6">
    <name type="scientific">Nocardia fusca</name>
    <dbReference type="NCBI Taxonomy" id="941183"/>
    <lineage>
        <taxon>Bacteria</taxon>
        <taxon>Bacillati</taxon>
        <taxon>Actinomycetota</taxon>
        <taxon>Actinomycetes</taxon>
        <taxon>Mycobacteriales</taxon>
        <taxon>Nocardiaceae</taxon>
        <taxon>Nocardia</taxon>
    </lineage>
</organism>
<evidence type="ECO:0000256" key="1">
    <source>
        <dbReference type="ARBA" id="ARBA00023098"/>
    </source>
</evidence>
<evidence type="ECO:0000313" key="5">
    <source>
        <dbReference type="EMBL" id="MEV0362008.1"/>
    </source>
</evidence>
<accession>A0ABV3F318</accession>
<protein>
    <submittedName>
        <fullName evidence="5">Patatin-like phospholipase family protein</fullName>
    </submittedName>
</protein>
<dbReference type="EMBL" id="JBFAIH010000002">
    <property type="protein sequence ID" value="MEV0362008.1"/>
    <property type="molecule type" value="Genomic_DNA"/>
</dbReference>
<feature type="active site" description="Proton acceptor" evidence="2">
    <location>
        <position position="194"/>
    </location>
</feature>
<dbReference type="Gene3D" id="3.40.1090.10">
    <property type="entry name" value="Cytosolic phospholipase A2 catalytic domain"/>
    <property type="match status" value="1"/>
</dbReference>
<feature type="active site" description="Nucleophile" evidence="2">
    <location>
        <position position="44"/>
    </location>
</feature>
<proteinExistence type="predicted"/>
<feature type="short sequence motif" description="DGA/G" evidence="2">
    <location>
        <begin position="194"/>
        <end position="196"/>
    </location>
</feature>
<sequence length="325" mass="33764">MTRRALVIGCGGTIGGAWAVAALAALAEHLDWDPRTADVLQGTSAGAELVTLLAGGYRVGDLVDMHTGAATDPVLRDHIAATPPGVPPVPLPLPLAPTGLLRDGGGHTRLTGIAPRGRGDATWLQHLADSVAGPGGRLPHPGARLVAYDPQRGERVAFGAPGAPRATAGAALRASWAVPGWMPPVRIDGRYFVDGGAASTASVDLIGADEAEEIYVIAPMAAADGVRAPGLGGRAEQWLLRNPMSAVLRREIGAVRASGRTVVAITPGSEDMRGLGWNFMNRRHRRAAFDSARIHAPAAVRRALEAATPAAPHSPGRRREWPEAQ</sequence>